<comment type="pathway">
    <text evidence="8">Cofactor biosynthesis; FAD biosynthesis; FAD from FMN: step 1/1.</text>
</comment>
<comment type="cofactor">
    <cofactor evidence="8">
        <name>a divalent metal cation</name>
        <dbReference type="ChEBI" id="CHEBI:60240"/>
    </cofactor>
</comment>
<feature type="binding site" evidence="8">
    <location>
        <position position="100"/>
    </location>
    <ligand>
        <name>ATP</name>
        <dbReference type="ChEBI" id="CHEBI:30616"/>
    </ligand>
</feature>
<comment type="function">
    <text evidence="8">Catalyzes the transfer of the AMP portion of ATP to flavin mononucleotide (FMN) to produce flavin adenine dinucleotide (FAD) coenzyme.</text>
</comment>
<evidence type="ECO:0000256" key="1">
    <source>
        <dbReference type="ARBA" id="ARBA00022630"/>
    </source>
</evidence>
<evidence type="ECO:0000313" key="11">
    <source>
        <dbReference type="Proteomes" id="UP001597119"/>
    </source>
</evidence>
<comment type="subunit">
    <text evidence="8">Homodimer.</text>
</comment>
<keyword evidence="2 8" id="KW-0288">FMN</keyword>
<dbReference type="GO" id="GO:0006747">
    <property type="term" value="P:FAD biosynthetic process"/>
    <property type="evidence" value="ECO:0007669"/>
    <property type="project" value="UniProtKB-UniRule"/>
</dbReference>
<dbReference type="InterPro" id="IPR014729">
    <property type="entry name" value="Rossmann-like_a/b/a_fold"/>
</dbReference>
<dbReference type="HAMAP" id="MF_02115">
    <property type="entry name" value="FAD_synth_arch"/>
    <property type="match status" value="1"/>
</dbReference>
<keyword evidence="3 8" id="KW-0808">Transferase</keyword>
<keyword evidence="6 8" id="KW-0274">FAD</keyword>
<evidence type="ECO:0000256" key="4">
    <source>
        <dbReference type="ARBA" id="ARBA00022695"/>
    </source>
</evidence>
<dbReference type="PANTHER" id="PTHR43793:SF1">
    <property type="entry name" value="FAD SYNTHASE"/>
    <property type="match status" value="1"/>
</dbReference>
<keyword evidence="11" id="KW-1185">Reference proteome</keyword>
<dbReference type="CDD" id="cd02170">
    <property type="entry name" value="cytidylyltransferase"/>
    <property type="match status" value="1"/>
</dbReference>
<sequence length="150" mass="16696">MTPSPSDTSTTVVAQGTFDILHPGHVHYLSDAASMGTELHVIIARRENVTHKEPPVLSNEQRRDMVAALEVVDEARIGHPEDIFVPIRDIEPDVIALGYDQHHEEDSIAEALDERGIDCEVRRASGREPNHDDELLSTGDIIDRVCDQRC</sequence>
<dbReference type="EMBL" id="JBHUDJ010000003">
    <property type="protein sequence ID" value="MFD1587270.1"/>
    <property type="molecule type" value="Genomic_DNA"/>
</dbReference>
<evidence type="ECO:0000259" key="9">
    <source>
        <dbReference type="Pfam" id="PF01467"/>
    </source>
</evidence>
<evidence type="ECO:0000313" key="10">
    <source>
        <dbReference type="EMBL" id="MFD1587270.1"/>
    </source>
</evidence>
<evidence type="ECO:0000256" key="6">
    <source>
        <dbReference type="ARBA" id="ARBA00022827"/>
    </source>
</evidence>
<dbReference type="Proteomes" id="UP001597119">
    <property type="component" value="Unassembled WGS sequence"/>
</dbReference>
<keyword evidence="1 8" id="KW-0285">Flavoprotein</keyword>
<feature type="binding site" evidence="8">
    <location>
        <begin position="22"/>
        <end position="25"/>
    </location>
    <ligand>
        <name>ATP</name>
        <dbReference type="ChEBI" id="CHEBI:30616"/>
    </ligand>
</feature>
<keyword evidence="5 8" id="KW-0547">Nucleotide-binding</keyword>
<evidence type="ECO:0000256" key="3">
    <source>
        <dbReference type="ARBA" id="ARBA00022679"/>
    </source>
</evidence>
<keyword evidence="7 8" id="KW-0067">ATP-binding</keyword>
<dbReference type="AlphaFoldDB" id="A0ABD6CAW8"/>
<dbReference type="Pfam" id="PF01467">
    <property type="entry name" value="CTP_transf_like"/>
    <property type="match status" value="1"/>
</dbReference>
<dbReference type="Gene3D" id="3.40.50.620">
    <property type="entry name" value="HUPs"/>
    <property type="match status" value="1"/>
</dbReference>
<reference evidence="10 11" key="1">
    <citation type="journal article" date="2019" name="Int. J. Syst. Evol. Microbiol.">
        <title>The Global Catalogue of Microorganisms (GCM) 10K type strain sequencing project: providing services to taxonomists for standard genome sequencing and annotation.</title>
        <authorList>
            <consortium name="The Broad Institute Genomics Platform"/>
            <consortium name="The Broad Institute Genome Sequencing Center for Infectious Disease"/>
            <person name="Wu L."/>
            <person name="Ma J."/>
        </authorList>
    </citation>
    <scope>NUCLEOTIDE SEQUENCE [LARGE SCALE GENOMIC DNA]</scope>
    <source>
        <strain evidence="10 11">CGMCC 1.12125</strain>
    </source>
</reference>
<dbReference type="EC" id="2.7.7.2" evidence="8"/>
<dbReference type="InterPro" id="IPR004821">
    <property type="entry name" value="Cyt_trans-like"/>
</dbReference>
<dbReference type="GO" id="GO:0005524">
    <property type="term" value="F:ATP binding"/>
    <property type="evidence" value="ECO:0007669"/>
    <property type="project" value="UniProtKB-UniRule"/>
</dbReference>
<accession>A0ABD6CAW8</accession>
<dbReference type="InterPro" id="IPR024902">
    <property type="entry name" value="FAD_synth_RibL"/>
</dbReference>
<organism evidence="10 11">
    <name type="scientific">Halorientalis brevis</name>
    <dbReference type="NCBI Taxonomy" id="1126241"/>
    <lineage>
        <taxon>Archaea</taxon>
        <taxon>Methanobacteriati</taxon>
        <taxon>Methanobacteriota</taxon>
        <taxon>Stenosarchaea group</taxon>
        <taxon>Halobacteria</taxon>
        <taxon>Halobacteriales</taxon>
        <taxon>Haloarculaceae</taxon>
        <taxon>Halorientalis</taxon>
    </lineage>
</organism>
<comment type="similarity">
    <text evidence="8">Belongs to the archaeal FAD synthase family.</text>
</comment>
<gene>
    <name evidence="8" type="primary">ribL</name>
    <name evidence="10" type="ORF">ACFR9U_09760</name>
</gene>
<dbReference type="SUPFAM" id="SSF52374">
    <property type="entry name" value="Nucleotidylyl transferase"/>
    <property type="match status" value="1"/>
</dbReference>
<dbReference type="RefSeq" id="WP_247374180.1">
    <property type="nucleotide sequence ID" value="NZ_JALLGV010000001.1"/>
</dbReference>
<feature type="domain" description="Cytidyltransferase-like" evidence="9">
    <location>
        <begin position="14"/>
        <end position="143"/>
    </location>
</feature>
<evidence type="ECO:0000256" key="7">
    <source>
        <dbReference type="ARBA" id="ARBA00022840"/>
    </source>
</evidence>
<dbReference type="InterPro" id="IPR050385">
    <property type="entry name" value="Archaeal_FAD_synthase"/>
</dbReference>
<evidence type="ECO:0000256" key="5">
    <source>
        <dbReference type="ARBA" id="ARBA00022741"/>
    </source>
</evidence>
<comment type="catalytic activity">
    <reaction evidence="8">
        <text>FMN + ATP + H(+) = FAD + diphosphate</text>
        <dbReference type="Rhea" id="RHEA:17237"/>
        <dbReference type="ChEBI" id="CHEBI:15378"/>
        <dbReference type="ChEBI" id="CHEBI:30616"/>
        <dbReference type="ChEBI" id="CHEBI:33019"/>
        <dbReference type="ChEBI" id="CHEBI:57692"/>
        <dbReference type="ChEBI" id="CHEBI:58210"/>
        <dbReference type="EC" id="2.7.7.2"/>
    </reaction>
</comment>
<dbReference type="GO" id="GO:0046444">
    <property type="term" value="P:FMN metabolic process"/>
    <property type="evidence" value="ECO:0007669"/>
    <property type="project" value="UniProtKB-UniRule"/>
</dbReference>
<keyword evidence="4 8" id="KW-0548">Nucleotidyltransferase</keyword>
<comment type="caution">
    <text evidence="8">Lacks conserved residue(s) required for the propagation of feature annotation.</text>
</comment>
<feature type="binding site" evidence="8">
    <location>
        <begin position="17"/>
        <end position="18"/>
    </location>
    <ligand>
        <name>ATP</name>
        <dbReference type="ChEBI" id="CHEBI:30616"/>
    </ligand>
</feature>
<evidence type="ECO:0000256" key="8">
    <source>
        <dbReference type="HAMAP-Rule" id="MF_02115"/>
    </source>
</evidence>
<comment type="caution">
    <text evidence="10">The sequence shown here is derived from an EMBL/GenBank/DDBJ whole genome shotgun (WGS) entry which is preliminary data.</text>
</comment>
<name>A0ABD6CAW8_9EURY</name>
<evidence type="ECO:0000256" key="2">
    <source>
        <dbReference type="ARBA" id="ARBA00022643"/>
    </source>
</evidence>
<dbReference type="PANTHER" id="PTHR43793">
    <property type="entry name" value="FAD SYNTHASE"/>
    <property type="match status" value="1"/>
</dbReference>
<dbReference type="GO" id="GO:0003919">
    <property type="term" value="F:FMN adenylyltransferase activity"/>
    <property type="evidence" value="ECO:0007669"/>
    <property type="project" value="UniProtKB-UniRule"/>
</dbReference>
<proteinExistence type="inferred from homology"/>
<protein>
    <recommendedName>
        <fullName evidence="8">FAD synthase</fullName>
        <ecNumber evidence="8">2.7.7.2</ecNumber>
    </recommendedName>
    <alternativeName>
        <fullName evidence="8">FMN adenylyltransferase</fullName>
    </alternativeName>
    <alternativeName>
        <fullName evidence="8">Flavin adenine dinucleotide synthase</fullName>
    </alternativeName>
</protein>
<dbReference type="NCBIfam" id="TIGR00125">
    <property type="entry name" value="cyt_tran_rel"/>
    <property type="match status" value="1"/>
</dbReference>